<dbReference type="SUPFAM" id="SSF46689">
    <property type="entry name" value="Homeodomain-like"/>
    <property type="match status" value="1"/>
</dbReference>
<feature type="DNA-binding region" description="Homeobox" evidence="2">
    <location>
        <begin position="164"/>
        <end position="223"/>
    </location>
</feature>
<dbReference type="KEGG" id="aten:116292109"/>
<dbReference type="InterPro" id="IPR051775">
    <property type="entry name" value="Homeobox_domain"/>
</dbReference>
<comment type="subcellular location">
    <subcellularLocation>
        <location evidence="1 2 3">Nucleus</location>
    </subcellularLocation>
</comment>
<accession>A0A6P8HK05</accession>
<evidence type="ECO:0000259" key="5">
    <source>
        <dbReference type="PROSITE" id="PS50071"/>
    </source>
</evidence>
<evidence type="ECO:0000256" key="1">
    <source>
        <dbReference type="ARBA" id="ARBA00004123"/>
    </source>
</evidence>
<dbReference type="Pfam" id="PF00046">
    <property type="entry name" value="Homeodomain"/>
    <property type="match status" value="1"/>
</dbReference>
<name>A0A6P8HK05_ACTTE</name>
<feature type="compositionally biased region" description="Basic and acidic residues" evidence="4">
    <location>
        <begin position="267"/>
        <end position="285"/>
    </location>
</feature>
<dbReference type="GeneID" id="116292109"/>
<gene>
    <name evidence="7" type="primary">LOC116292109</name>
</gene>
<feature type="region of interest" description="Disordered" evidence="4">
    <location>
        <begin position="217"/>
        <end position="285"/>
    </location>
</feature>
<feature type="region of interest" description="Disordered" evidence="4">
    <location>
        <begin position="105"/>
        <end position="173"/>
    </location>
</feature>
<organism evidence="6 7">
    <name type="scientific">Actinia tenebrosa</name>
    <name type="common">Australian red waratah sea anemone</name>
    <dbReference type="NCBI Taxonomy" id="6105"/>
    <lineage>
        <taxon>Eukaryota</taxon>
        <taxon>Metazoa</taxon>
        <taxon>Cnidaria</taxon>
        <taxon>Anthozoa</taxon>
        <taxon>Hexacorallia</taxon>
        <taxon>Actiniaria</taxon>
        <taxon>Actiniidae</taxon>
        <taxon>Actinia</taxon>
    </lineage>
</organism>
<dbReference type="AlphaFoldDB" id="A0A6P8HK05"/>
<keyword evidence="6" id="KW-1185">Reference proteome</keyword>
<feature type="domain" description="Homeobox" evidence="5">
    <location>
        <begin position="162"/>
        <end position="222"/>
    </location>
</feature>
<evidence type="ECO:0000256" key="2">
    <source>
        <dbReference type="PROSITE-ProRule" id="PRU00108"/>
    </source>
</evidence>
<reference evidence="7" key="1">
    <citation type="submission" date="2025-08" db="UniProtKB">
        <authorList>
            <consortium name="RefSeq"/>
        </authorList>
    </citation>
    <scope>IDENTIFICATION</scope>
    <source>
        <tissue evidence="7">Tentacle</tissue>
    </source>
</reference>
<dbReference type="RefSeq" id="XP_031555218.1">
    <property type="nucleotide sequence ID" value="XM_031699358.1"/>
</dbReference>
<dbReference type="Proteomes" id="UP000515163">
    <property type="component" value="Unplaced"/>
</dbReference>
<evidence type="ECO:0000313" key="7">
    <source>
        <dbReference type="RefSeq" id="XP_031555218.1"/>
    </source>
</evidence>
<dbReference type="SMART" id="SM00389">
    <property type="entry name" value="HOX"/>
    <property type="match status" value="1"/>
</dbReference>
<protein>
    <submittedName>
        <fullName evidence="7">Homeobox protein CDX-1-like</fullName>
    </submittedName>
</protein>
<dbReference type="GO" id="GO:0000976">
    <property type="term" value="F:transcription cis-regulatory region binding"/>
    <property type="evidence" value="ECO:0007669"/>
    <property type="project" value="TreeGrafter"/>
</dbReference>
<dbReference type="GO" id="GO:0005634">
    <property type="term" value="C:nucleus"/>
    <property type="evidence" value="ECO:0007669"/>
    <property type="project" value="UniProtKB-SubCell"/>
</dbReference>
<evidence type="ECO:0000256" key="4">
    <source>
        <dbReference type="SAM" id="MobiDB-lite"/>
    </source>
</evidence>
<evidence type="ECO:0000256" key="3">
    <source>
        <dbReference type="RuleBase" id="RU000682"/>
    </source>
</evidence>
<dbReference type="InterPro" id="IPR009057">
    <property type="entry name" value="Homeodomain-like_sf"/>
</dbReference>
<proteinExistence type="predicted"/>
<feature type="compositionally biased region" description="Low complexity" evidence="4">
    <location>
        <begin position="114"/>
        <end position="128"/>
    </location>
</feature>
<dbReference type="PANTHER" id="PTHR24323">
    <property type="entry name" value="CEH-10 HOMEODOMAIN-CONTAINING HOMOLOG"/>
    <property type="match status" value="1"/>
</dbReference>
<dbReference type="CDD" id="cd00086">
    <property type="entry name" value="homeodomain"/>
    <property type="match status" value="1"/>
</dbReference>
<dbReference type="InterPro" id="IPR001356">
    <property type="entry name" value="HD"/>
</dbReference>
<keyword evidence="2 3" id="KW-0238">DNA-binding</keyword>
<dbReference type="PANTHER" id="PTHR24323:SF7">
    <property type="entry name" value="HOMEOBOX DOMAIN-CONTAINING PROTEIN"/>
    <property type="match status" value="1"/>
</dbReference>
<sequence>MAEEGNMERIEIIEAASTLISLRRHFEERIRWQRSRTTLFTPTTQVFNPFNYGQMWPFYKPFPYDVTALSLMHHHPPFPFQISPYMVGPPRPWFPAPQVSFPSPLRNRESLADSLPSTPISSTPPRTTQIPVAMETGEGSLHDENGDSGEQDESTTATNDKYDQKRKRRNLTKRQQEILEKAYYTTKYPHIEERLRLGKATQLTEDRIQIWFQNRRAKDRRMTDSIKSPPRKPAELENNEIPNQEDEAVHVKVEGGEGEDDTQCTPGDDREYCGEPSPKRIKQEK</sequence>
<dbReference type="Gene3D" id="1.10.10.60">
    <property type="entry name" value="Homeodomain-like"/>
    <property type="match status" value="1"/>
</dbReference>
<keyword evidence="2 3" id="KW-0371">Homeobox</keyword>
<dbReference type="InParanoid" id="A0A6P8HK05"/>
<dbReference type="OrthoDB" id="6159439at2759"/>
<evidence type="ECO:0000313" key="6">
    <source>
        <dbReference type="Proteomes" id="UP000515163"/>
    </source>
</evidence>
<keyword evidence="2 3" id="KW-0539">Nucleus</keyword>
<dbReference type="GO" id="GO:0006355">
    <property type="term" value="P:regulation of DNA-templated transcription"/>
    <property type="evidence" value="ECO:0007669"/>
    <property type="project" value="TreeGrafter"/>
</dbReference>
<dbReference type="PROSITE" id="PS50071">
    <property type="entry name" value="HOMEOBOX_2"/>
    <property type="match status" value="1"/>
</dbReference>